<reference evidence="1 2" key="2">
    <citation type="journal article" date="2022" name="Mol. Ecol. Resour.">
        <title>The genomes of chicory, endive, great burdock and yacon provide insights into Asteraceae paleo-polyploidization history and plant inulin production.</title>
        <authorList>
            <person name="Fan W."/>
            <person name="Wang S."/>
            <person name="Wang H."/>
            <person name="Wang A."/>
            <person name="Jiang F."/>
            <person name="Liu H."/>
            <person name="Zhao H."/>
            <person name="Xu D."/>
            <person name="Zhang Y."/>
        </authorList>
    </citation>
    <scope>NUCLEOTIDE SEQUENCE [LARGE SCALE GENOMIC DNA]</scope>
    <source>
        <strain evidence="2">cv. Niubang</strain>
    </source>
</reference>
<reference evidence="2" key="1">
    <citation type="journal article" date="2022" name="Mol. Ecol. Resour.">
        <title>The genomes of chicory, endive, great burdock and yacon provide insights into Asteraceae palaeo-polyploidization history and plant inulin production.</title>
        <authorList>
            <person name="Fan W."/>
            <person name="Wang S."/>
            <person name="Wang H."/>
            <person name="Wang A."/>
            <person name="Jiang F."/>
            <person name="Liu H."/>
            <person name="Zhao H."/>
            <person name="Xu D."/>
            <person name="Zhang Y."/>
        </authorList>
    </citation>
    <scope>NUCLEOTIDE SEQUENCE [LARGE SCALE GENOMIC DNA]</scope>
    <source>
        <strain evidence="2">cv. Niubang</strain>
    </source>
</reference>
<evidence type="ECO:0000313" key="1">
    <source>
        <dbReference type="EMBL" id="KAI3736119.1"/>
    </source>
</evidence>
<sequence length="475" mass="53430">MELKMRKVRMEEVEMLEPVSPTGQYFSRSSPPVCITAIFEFDNPIDDSSFAATMDAVILPTNPRFSSIMVEDENGGKHWKRVKVKVEDHMIVPRFPDGLSLESYDAYFDDYISGIGMDPFPNTRPLWEIHVIKYPTSNASGSLVFKIHHALGDGYSLMGVVFSCLQRADNPSIPLTFPSFRKLPKPDDDMKSLISLVSQVLSGVVNTVLDFGMGILHSSLLEDSPTPIRSGEEGVEFLPIDVTTMTFSLDQIKQIKDTLKVSINDLVSGVIFLGTRLYMESTSNESGNARSTSLVLFNTRSIGGYRSVNEMLHNPEAQNLWGNQFSFLQVPLPKLHGSDGSLDPLKFVYEAHDIVKRKRNSWAVHLTRMLLESIRKYRSTEAAAKYIHRTQKNASMGLTNLVGPIEKLSFCNQPINGLYFMVFNVPQSYKVTVMSYMNQLRVALGTQKGFIDRLKLRRCIEEAYDLILKAALNSK</sequence>
<accession>A0ACB9CP95</accession>
<comment type="caution">
    <text evidence="1">The sequence shown here is derived from an EMBL/GenBank/DDBJ whole genome shotgun (WGS) entry which is preliminary data.</text>
</comment>
<organism evidence="1 2">
    <name type="scientific">Arctium lappa</name>
    <name type="common">Greater burdock</name>
    <name type="synonym">Lappa major</name>
    <dbReference type="NCBI Taxonomy" id="4217"/>
    <lineage>
        <taxon>Eukaryota</taxon>
        <taxon>Viridiplantae</taxon>
        <taxon>Streptophyta</taxon>
        <taxon>Embryophyta</taxon>
        <taxon>Tracheophyta</taxon>
        <taxon>Spermatophyta</taxon>
        <taxon>Magnoliopsida</taxon>
        <taxon>eudicotyledons</taxon>
        <taxon>Gunneridae</taxon>
        <taxon>Pentapetalae</taxon>
        <taxon>asterids</taxon>
        <taxon>campanulids</taxon>
        <taxon>Asterales</taxon>
        <taxon>Asteraceae</taxon>
        <taxon>Carduoideae</taxon>
        <taxon>Cardueae</taxon>
        <taxon>Arctiinae</taxon>
        <taxon>Arctium</taxon>
    </lineage>
</organism>
<keyword evidence="2" id="KW-1185">Reference proteome</keyword>
<name>A0ACB9CP95_ARCLA</name>
<proteinExistence type="predicted"/>
<evidence type="ECO:0000313" key="2">
    <source>
        <dbReference type="Proteomes" id="UP001055879"/>
    </source>
</evidence>
<protein>
    <submittedName>
        <fullName evidence="1">Uncharacterized protein</fullName>
    </submittedName>
</protein>
<dbReference type="Proteomes" id="UP001055879">
    <property type="component" value="Linkage Group LG04"/>
</dbReference>
<dbReference type="EMBL" id="CM042050">
    <property type="protein sequence ID" value="KAI3736119.1"/>
    <property type="molecule type" value="Genomic_DNA"/>
</dbReference>
<gene>
    <name evidence="1" type="ORF">L6452_15652</name>
</gene>